<evidence type="ECO:0000256" key="1">
    <source>
        <dbReference type="ARBA" id="ARBA00005233"/>
    </source>
</evidence>
<dbReference type="Pfam" id="PF00114">
    <property type="entry name" value="Pilin"/>
    <property type="match status" value="1"/>
</dbReference>
<gene>
    <name evidence="5" type="ORF">HLH13_07000</name>
</gene>
<keyword evidence="2" id="KW-0488">Methylation</keyword>
<evidence type="ECO:0000313" key="5">
    <source>
        <dbReference type="EMBL" id="NNH87461.1"/>
    </source>
</evidence>
<dbReference type="SUPFAM" id="SSF54523">
    <property type="entry name" value="Pili subunits"/>
    <property type="match status" value="1"/>
</dbReference>
<evidence type="ECO:0000256" key="4">
    <source>
        <dbReference type="SAM" id="Phobius"/>
    </source>
</evidence>
<dbReference type="Gene3D" id="3.30.700.10">
    <property type="entry name" value="Glycoprotein, Type 4 Pilin"/>
    <property type="match status" value="1"/>
</dbReference>
<comment type="similarity">
    <text evidence="1 3">Belongs to the N-Me-Phe pilin family.</text>
</comment>
<protein>
    <submittedName>
        <fullName evidence="5">Pilin</fullName>
    </submittedName>
</protein>
<comment type="caution">
    <text evidence="5">The sequence shown here is derived from an EMBL/GenBank/DDBJ whole genome shotgun (WGS) entry which is preliminary data.</text>
</comment>
<feature type="transmembrane region" description="Helical" evidence="4">
    <location>
        <begin position="6"/>
        <end position="30"/>
    </location>
</feature>
<dbReference type="InterPro" id="IPR012902">
    <property type="entry name" value="N_methyl_site"/>
</dbReference>
<keyword evidence="6" id="KW-1185">Reference proteome</keyword>
<evidence type="ECO:0000256" key="2">
    <source>
        <dbReference type="ARBA" id="ARBA00022481"/>
    </source>
</evidence>
<dbReference type="NCBIfam" id="TIGR02532">
    <property type="entry name" value="IV_pilin_GFxxxE"/>
    <property type="match status" value="1"/>
</dbReference>
<dbReference type="EMBL" id="JABERG010000007">
    <property type="protein sequence ID" value="NNH87461.1"/>
    <property type="molecule type" value="Genomic_DNA"/>
</dbReference>
<keyword evidence="3" id="KW-0281">Fimbrium</keyword>
<proteinExistence type="inferred from homology"/>
<dbReference type="PROSITE" id="PS00409">
    <property type="entry name" value="PROKAR_NTER_METHYL"/>
    <property type="match status" value="1"/>
</dbReference>
<keyword evidence="4" id="KW-0812">Transmembrane</keyword>
<sequence>MTEMKGFTLIELLIVVAVIGILSAIALPVYSNYTIRAKISEVILATTICKNSVTEASQAGLASSPITGSEFNCNTQSSKVALLTTDQDGVITIQVHNILQLGTKVNLELRPFHDAAMTDPTIATDYAIGTLREIRAWKCQAKQDGTGIDRKYLPVSCR</sequence>
<dbReference type="RefSeq" id="WP_171544194.1">
    <property type="nucleotide sequence ID" value="NZ_JABERG010000007.1"/>
</dbReference>
<dbReference type="InterPro" id="IPR045584">
    <property type="entry name" value="Pilin-like"/>
</dbReference>
<evidence type="ECO:0000256" key="3">
    <source>
        <dbReference type="RuleBase" id="RU000389"/>
    </source>
</evidence>
<name>A0ABX1V1D6_9GAMM</name>
<evidence type="ECO:0000313" key="6">
    <source>
        <dbReference type="Proteomes" id="UP000546536"/>
    </source>
</evidence>
<accession>A0ABX1V1D6</accession>
<dbReference type="InterPro" id="IPR001082">
    <property type="entry name" value="Pilin"/>
</dbReference>
<keyword evidence="4" id="KW-1133">Transmembrane helix</keyword>
<keyword evidence="4" id="KW-0472">Membrane</keyword>
<dbReference type="Proteomes" id="UP000546536">
    <property type="component" value="Unassembled WGS sequence"/>
</dbReference>
<organism evidence="5 6">
    <name type="scientific">Acinetobacter terrae</name>
    <dbReference type="NCBI Taxonomy" id="2731247"/>
    <lineage>
        <taxon>Bacteria</taxon>
        <taxon>Pseudomonadati</taxon>
        <taxon>Pseudomonadota</taxon>
        <taxon>Gammaproteobacteria</taxon>
        <taxon>Moraxellales</taxon>
        <taxon>Moraxellaceae</taxon>
        <taxon>Acinetobacter</taxon>
        <taxon>Acinetobacter Taxon 24</taxon>
    </lineage>
</organism>
<dbReference type="Pfam" id="PF07963">
    <property type="entry name" value="N_methyl"/>
    <property type="match status" value="1"/>
</dbReference>
<reference evidence="5 6" key="1">
    <citation type="submission" date="2020-04" db="EMBL/GenBank/DDBJ databases">
        <title>Acinetobacter Taxon 24.</title>
        <authorList>
            <person name="Nemec A."/>
            <person name="Radolfova-Krizova L."/>
            <person name="Higgins P.G."/>
            <person name="Spanelova P."/>
        </authorList>
    </citation>
    <scope>NUCLEOTIDE SEQUENCE [LARGE SCALE GENOMIC DNA]</scope>
    <source>
        <strain evidence="5 6">ANC 4279</strain>
    </source>
</reference>